<dbReference type="AlphaFoldDB" id="A0A845B5H2"/>
<evidence type="ECO:0000256" key="13">
    <source>
        <dbReference type="ARBA" id="ARBA00023237"/>
    </source>
</evidence>
<keyword evidence="12 19" id="KW-0675">Receptor</keyword>
<keyword evidence="6 14" id="KW-0812">Transmembrane</keyword>
<dbReference type="InterPro" id="IPR037066">
    <property type="entry name" value="Plug_dom_sf"/>
</dbReference>
<evidence type="ECO:0000256" key="4">
    <source>
        <dbReference type="ARBA" id="ARBA00022452"/>
    </source>
</evidence>
<reference evidence="19 20" key="1">
    <citation type="submission" date="2019-12" db="EMBL/GenBank/DDBJ databases">
        <title>Genomic-based taxomic classification of the family Erythrobacteraceae.</title>
        <authorList>
            <person name="Xu L."/>
        </authorList>
    </citation>
    <scope>NUCLEOTIDE SEQUENCE [LARGE SCALE GENOMIC DNA]</scope>
    <source>
        <strain evidence="19 20">KCTC 42453</strain>
    </source>
</reference>
<evidence type="ECO:0000256" key="15">
    <source>
        <dbReference type="RuleBase" id="RU003357"/>
    </source>
</evidence>
<dbReference type="SUPFAM" id="SSF56935">
    <property type="entry name" value="Porins"/>
    <property type="match status" value="1"/>
</dbReference>
<dbReference type="InterPro" id="IPR039426">
    <property type="entry name" value="TonB-dep_rcpt-like"/>
</dbReference>
<evidence type="ECO:0000313" key="19">
    <source>
        <dbReference type="EMBL" id="MXP45394.1"/>
    </source>
</evidence>
<dbReference type="InterPro" id="IPR010105">
    <property type="entry name" value="TonB_sidphr_rcpt"/>
</dbReference>
<evidence type="ECO:0000256" key="5">
    <source>
        <dbReference type="ARBA" id="ARBA00022496"/>
    </source>
</evidence>
<dbReference type="Gene3D" id="2.170.130.10">
    <property type="entry name" value="TonB-dependent receptor, plug domain"/>
    <property type="match status" value="1"/>
</dbReference>
<dbReference type="GO" id="GO:0009279">
    <property type="term" value="C:cell outer membrane"/>
    <property type="evidence" value="ECO:0007669"/>
    <property type="project" value="UniProtKB-SubCell"/>
</dbReference>
<gene>
    <name evidence="19" type="ORF">GRI65_13135</name>
</gene>
<dbReference type="PROSITE" id="PS52016">
    <property type="entry name" value="TONB_DEPENDENT_REC_3"/>
    <property type="match status" value="1"/>
</dbReference>
<keyword evidence="5" id="KW-0410">Iron transport</keyword>
<feature type="signal peptide" evidence="16">
    <location>
        <begin position="1"/>
        <end position="29"/>
    </location>
</feature>
<dbReference type="GO" id="GO:0038023">
    <property type="term" value="F:signaling receptor activity"/>
    <property type="evidence" value="ECO:0007669"/>
    <property type="project" value="InterPro"/>
</dbReference>
<dbReference type="OrthoDB" id="9760333at2"/>
<dbReference type="GO" id="GO:0015891">
    <property type="term" value="P:siderophore transport"/>
    <property type="evidence" value="ECO:0007669"/>
    <property type="project" value="InterPro"/>
</dbReference>
<evidence type="ECO:0000313" key="20">
    <source>
        <dbReference type="Proteomes" id="UP000431922"/>
    </source>
</evidence>
<feature type="domain" description="TonB-dependent receptor plug" evidence="18">
    <location>
        <begin position="59"/>
        <end position="156"/>
    </location>
</feature>
<proteinExistence type="inferred from homology"/>
<dbReference type="InterPro" id="IPR000531">
    <property type="entry name" value="Beta-barrel_TonB"/>
</dbReference>
<dbReference type="Proteomes" id="UP000431922">
    <property type="component" value="Unassembled WGS sequence"/>
</dbReference>
<evidence type="ECO:0000256" key="14">
    <source>
        <dbReference type="PROSITE-ProRule" id="PRU01360"/>
    </source>
</evidence>
<keyword evidence="11 14" id="KW-0472">Membrane</keyword>
<evidence type="ECO:0000256" key="1">
    <source>
        <dbReference type="ARBA" id="ARBA00004571"/>
    </source>
</evidence>
<evidence type="ECO:0000256" key="8">
    <source>
        <dbReference type="ARBA" id="ARBA00023004"/>
    </source>
</evidence>
<evidence type="ECO:0000256" key="7">
    <source>
        <dbReference type="ARBA" id="ARBA00022729"/>
    </source>
</evidence>
<dbReference type="PANTHER" id="PTHR32552">
    <property type="entry name" value="FERRICHROME IRON RECEPTOR-RELATED"/>
    <property type="match status" value="1"/>
</dbReference>
<evidence type="ECO:0000256" key="9">
    <source>
        <dbReference type="ARBA" id="ARBA00023065"/>
    </source>
</evidence>
<sequence length="718" mass="75833">MTISRFSRTSVPFLALGCVGFIATAPAAAETGVDPDGSIVVTGDRPDELSLDQATGPILNTPRTINVVTEETLERTASYSFEEALRTVPGITLGAGEGGTAAGDIPLIRGVDATGDVFVDGARDIGTQTREVFAVERIEVFKGPSGALGGRGAAAGGINLVSKTAREGNSASATAAIGTSDLYRVTADVNRQLGDRVAVRIVGLLHDSMTPGRDAVFDDRWGLSPSIALGVGSNTVASLTHYHFEGDQMPDYGVPLTSRGQLDGDRRIAADVDRDHFYGLLARDFQKTRVDTTTFKFDHDLGNGWNASALLRYSDSDMDYIVTNPDDSAGNVVDGLVWRAIKSRNSNTEAMTGNANVSGEFATGTILHNVSIGAEYSRADTYNLTYIVDTGDRTCPPGAVAAFDCTDLLTPNPADAWNGSVTQATTPNLSEAEDISAYIFNSITLIPELIVNLGVRYTDYRASGSGSGRGGPFSASLETSFVSWQAGAIYKPVPSVSIYASYANAKNPPGTDVGAGSGNIAVTNDTYSPQETENYEIGAKADLFDGVMQLSASAFRVDRNNIISTDTLGDVIEIINAATIEGFEVGVTGRAGPLSLFGGYTYLDSKLKDGTANDGNALPNTPKHNLSLTANMEVTDRFSLGGGVYHQSGRTADAANLISADGYVRVDAFAAYDFNENLAVQLNVKNLGDERYISKLRNPHFAVPATGRQAILSLSARY</sequence>
<comment type="caution">
    <text evidence="19">The sequence shown here is derived from an EMBL/GenBank/DDBJ whole genome shotgun (WGS) entry which is preliminary data.</text>
</comment>
<dbReference type="Pfam" id="PF07715">
    <property type="entry name" value="Plug"/>
    <property type="match status" value="1"/>
</dbReference>
<keyword evidence="4 14" id="KW-1134">Transmembrane beta strand</keyword>
<dbReference type="InterPro" id="IPR036942">
    <property type="entry name" value="Beta-barrel_TonB_sf"/>
</dbReference>
<evidence type="ECO:0000259" key="18">
    <source>
        <dbReference type="Pfam" id="PF07715"/>
    </source>
</evidence>
<keyword evidence="9" id="KW-0406">Ion transport</keyword>
<dbReference type="EMBL" id="WTYL01000003">
    <property type="protein sequence ID" value="MXP45394.1"/>
    <property type="molecule type" value="Genomic_DNA"/>
</dbReference>
<evidence type="ECO:0000256" key="2">
    <source>
        <dbReference type="ARBA" id="ARBA00009810"/>
    </source>
</evidence>
<comment type="subcellular location">
    <subcellularLocation>
        <location evidence="1 14">Cell outer membrane</location>
        <topology evidence="1 14">Multi-pass membrane protein</topology>
    </subcellularLocation>
</comment>
<evidence type="ECO:0000256" key="3">
    <source>
        <dbReference type="ARBA" id="ARBA00022448"/>
    </source>
</evidence>
<accession>A0A845B5H2</accession>
<feature type="chain" id="PRO_5032621031" evidence="16">
    <location>
        <begin position="30"/>
        <end position="718"/>
    </location>
</feature>
<dbReference type="PANTHER" id="PTHR32552:SF89">
    <property type="entry name" value="CATECHOLATE SIDEROPHORE RECEPTOR FIU"/>
    <property type="match status" value="1"/>
</dbReference>
<evidence type="ECO:0000256" key="10">
    <source>
        <dbReference type="ARBA" id="ARBA00023077"/>
    </source>
</evidence>
<keyword evidence="20" id="KW-1185">Reference proteome</keyword>
<name>A0A845B5H2_9SPHN</name>
<feature type="domain" description="TonB-dependent receptor-like beta-barrel" evidence="17">
    <location>
        <begin position="251"/>
        <end position="687"/>
    </location>
</feature>
<evidence type="ECO:0000256" key="6">
    <source>
        <dbReference type="ARBA" id="ARBA00022692"/>
    </source>
</evidence>
<evidence type="ECO:0000256" key="16">
    <source>
        <dbReference type="SAM" id="SignalP"/>
    </source>
</evidence>
<keyword evidence="3 14" id="KW-0813">Transport</keyword>
<dbReference type="InterPro" id="IPR012910">
    <property type="entry name" value="Plug_dom"/>
</dbReference>
<evidence type="ECO:0000256" key="11">
    <source>
        <dbReference type="ARBA" id="ARBA00023136"/>
    </source>
</evidence>
<organism evidence="19 20">
    <name type="scientific">Allopontixanthobacter sediminis</name>
    <dbReference type="NCBI Taxonomy" id="1689985"/>
    <lineage>
        <taxon>Bacteria</taxon>
        <taxon>Pseudomonadati</taxon>
        <taxon>Pseudomonadota</taxon>
        <taxon>Alphaproteobacteria</taxon>
        <taxon>Sphingomonadales</taxon>
        <taxon>Erythrobacteraceae</taxon>
        <taxon>Allopontixanthobacter</taxon>
    </lineage>
</organism>
<dbReference type="Pfam" id="PF00593">
    <property type="entry name" value="TonB_dep_Rec_b-barrel"/>
    <property type="match status" value="1"/>
</dbReference>
<dbReference type="NCBIfam" id="TIGR01783">
    <property type="entry name" value="TonB-siderophor"/>
    <property type="match status" value="1"/>
</dbReference>
<protein>
    <submittedName>
        <fullName evidence="19">TonB-dependent siderophore receptor</fullName>
    </submittedName>
</protein>
<dbReference type="CDD" id="cd01347">
    <property type="entry name" value="ligand_gated_channel"/>
    <property type="match status" value="1"/>
</dbReference>
<dbReference type="Gene3D" id="2.40.170.20">
    <property type="entry name" value="TonB-dependent receptor, beta-barrel domain"/>
    <property type="match status" value="1"/>
</dbReference>
<evidence type="ECO:0000256" key="12">
    <source>
        <dbReference type="ARBA" id="ARBA00023170"/>
    </source>
</evidence>
<keyword evidence="10 15" id="KW-0798">TonB box</keyword>
<dbReference type="GO" id="GO:0015344">
    <property type="term" value="F:siderophore uptake transmembrane transporter activity"/>
    <property type="evidence" value="ECO:0007669"/>
    <property type="project" value="TreeGrafter"/>
</dbReference>
<keyword evidence="13 14" id="KW-0998">Cell outer membrane</keyword>
<comment type="similarity">
    <text evidence="2 14 15">Belongs to the TonB-dependent receptor family.</text>
</comment>
<dbReference type="RefSeq" id="WP_160756999.1">
    <property type="nucleotide sequence ID" value="NZ_WTYL01000003.1"/>
</dbReference>
<keyword evidence="7 16" id="KW-0732">Signal</keyword>
<evidence type="ECO:0000259" key="17">
    <source>
        <dbReference type="Pfam" id="PF00593"/>
    </source>
</evidence>
<keyword evidence="8" id="KW-0408">Iron</keyword>